<dbReference type="InterPro" id="IPR021074">
    <property type="entry name" value="Formate_DH_dsu"/>
</dbReference>
<gene>
    <name evidence="1" type="ORF">C8J30_10746</name>
</gene>
<reference evidence="1 2" key="1">
    <citation type="submission" date="2018-06" db="EMBL/GenBank/DDBJ databases">
        <title>Genomic Encyclopedia of Type Strains, Phase III (KMG-III): the genomes of soil and plant-associated and newly described type strains.</title>
        <authorList>
            <person name="Whitman W."/>
        </authorList>
    </citation>
    <scope>NUCLEOTIDE SEQUENCE [LARGE SCALE GENOMIC DNA]</scope>
    <source>
        <strain evidence="1 2">JA737</strain>
    </source>
</reference>
<evidence type="ECO:0000313" key="1">
    <source>
        <dbReference type="EMBL" id="PYF09676.1"/>
    </source>
</evidence>
<dbReference type="RefSeq" id="WP_110805794.1">
    <property type="nucleotide sequence ID" value="NZ_QJTK01000007.1"/>
</dbReference>
<dbReference type="Proteomes" id="UP000247727">
    <property type="component" value="Unassembled WGS sequence"/>
</dbReference>
<organism evidence="1 2">
    <name type="scientific">Rhodobacter viridis</name>
    <dbReference type="NCBI Taxonomy" id="1054202"/>
    <lineage>
        <taxon>Bacteria</taxon>
        <taxon>Pseudomonadati</taxon>
        <taxon>Pseudomonadota</taxon>
        <taxon>Alphaproteobacteria</taxon>
        <taxon>Rhodobacterales</taxon>
        <taxon>Rhodobacter group</taxon>
        <taxon>Rhodobacter</taxon>
    </lineage>
</organism>
<sequence length="71" mass="7619">MSEDKIIRMANQIAAFFAVQPGDRVTPVAAHISENWSAPMRAALLSHVAAQTPGLDPLVIDAAPKIRPVNM</sequence>
<proteinExistence type="predicted"/>
<evidence type="ECO:0000313" key="2">
    <source>
        <dbReference type="Proteomes" id="UP000247727"/>
    </source>
</evidence>
<dbReference type="OrthoDB" id="7409377at2"/>
<protein>
    <submittedName>
        <fullName evidence="1">Formate dehydrogenase delta subunit</fullName>
    </submittedName>
</protein>
<dbReference type="EMBL" id="QJTK01000007">
    <property type="protein sequence ID" value="PYF09676.1"/>
    <property type="molecule type" value="Genomic_DNA"/>
</dbReference>
<keyword evidence="2" id="KW-1185">Reference proteome</keyword>
<name>A0A318TXG6_9RHOB</name>
<accession>A0A318TXG6</accession>
<dbReference type="Pfam" id="PF11390">
    <property type="entry name" value="FdsD"/>
    <property type="match status" value="1"/>
</dbReference>
<dbReference type="AlphaFoldDB" id="A0A318TXG6"/>
<comment type="caution">
    <text evidence="1">The sequence shown here is derived from an EMBL/GenBank/DDBJ whole genome shotgun (WGS) entry which is preliminary data.</text>
</comment>